<dbReference type="STRING" id="436010.A0A166F6F1"/>
<sequence length="154" mass="16747">MPVLTRILGDPATCVAKPDAILFLFDAQHDCAEGKGGPTGVRNIRQERILTSRQEKYILHTDDSRFFLNMHALHNADLIRETLPRSQTKPIHYFADRKLEHAKSAAALRIAGPASRAASGIGSASAARLRSKDIREGVAAAGRAEETVPVLVNI</sequence>
<evidence type="ECO:0000313" key="1">
    <source>
        <dbReference type="EMBL" id="KZP16488.1"/>
    </source>
</evidence>
<dbReference type="EMBL" id="KV417592">
    <property type="protein sequence ID" value="KZP16488.1"/>
    <property type="molecule type" value="Genomic_DNA"/>
</dbReference>
<reference evidence="1 2" key="1">
    <citation type="journal article" date="2016" name="Mol. Biol. Evol.">
        <title>Comparative Genomics of Early-Diverging Mushroom-Forming Fungi Provides Insights into the Origins of Lignocellulose Decay Capabilities.</title>
        <authorList>
            <person name="Nagy L.G."/>
            <person name="Riley R."/>
            <person name="Tritt A."/>
            <person name="Adam C."/>
            <person name="Daum C."/>
            <person name="Floudas D."/>
            <person name="Sun H."/>
            <person name="Yadav J.S."/>
            <person name="Pangilinan J."/>
            <person name="Larsson K.H."/>
            <person name="Matsuura K."/>
            <person name="Barry K."/>
            <person name="Labutti K."/>
            <person name="Kuo R."/>
            <person name="Ohm R.A."/>
            <person name="Bhattacharya S.S."/>
            <person name="Shirouzu T."/>
            <person name="Yoshinaga Y."/>
            <person name="Martin F.M."/>
            <person name="Grigoriev I.V."/>
            <person name="Hibbett D.S."/>
        </authorList>
    </citation>
    <scope>NUCLEOTIDE SEQUENCE [LARGE SCALE GENOMIC DNA]</scope>
    <source>
        <strain evidence="1 2">CBS 109695</strain>
    </source>
</reference>
<organism evidence="1 2">
    <name type="scientific">Athelia psychrophila</name>
    <dbReference type="NCBI Taxonomy" id="1759441"/>
    <lineage>
        <taxon>Eukaryota</taxon>
        <taxon>Fungi</taxon>
        <taxon>Dikarya</taxon>
        <taxon>Basidiomycota</taxon>
        <taxon>Agaricomycotina</taxon>
        <taxon>Agaricomycetes</taxon>
        <taxon>Agaricomycetidae</taxon>
        <taxon>Atheliales</taxon>
        <taxon>Atheliaceae</taxon>
        <taxon>Athelia</taxon>
    </lineage>
</organism>
<accession>A0A166F6F1</accession>
<protein>
    <submittedName>
        <fullName evidence="1">Uncharacterized protein</fullName>
    </submittedName>
</protein>
<evidence type="ECO:0000313" key="2">
    <source>
        <dbReference type="Proteomes" id="UP000076532"/>
    </source>
</evidence>
<dbReference type="Proteomes" id="UP000076532">
    <property type="component" value="Unassembled WGS sequence"/>
</dbReference>
<proteinExistence type="predicted"/>
<keyword evidence="2" id="KW-1185">Reference proteome</keyword>
<name>A0A166F6F1_9AGAM</name>
<dbReference type="AlphaFoldDB" id="A0A166F6F1"/>
<dbReference type="OrthoDB" id="2947226at2759"/>
<gene>
    <name evidence="1" type="ORF">FIBSPDRAFT_975517</name>
</gene>